<comment type="caution">
    <text evidence="3">The sequence shown here is derived from an EMBL/GenBank/DDBJ whole genome shotgun (WGS) entry which is preliminary data.</text>
</comment>
<dbReference type="PANTHER" id="PTHR10760:SF2">
    <property type="entry name" value="LD13476P-RELATED"/>
    <property type="match status" value="1"/>
</dbReference>
<dbReference type="AlphaFoldDB" id="A0A8S1D7J7"/>
<dbReference type="Pfam" id="PF06309">
    <property type="entry name" value="Torsin"/>
    <property type="match status" value="1"/>
</dbReference>
<comment type="similarity">
    <text evidence="1">Belongs to the ClpA/ClpB family. Torsin subfamily.</text>
</comment>
<evidence type="ECO:0000313" key="3">
    <source>
        <dbReference type="EMBL" id="CAB3376894.1"/>
    </source>
</evidence>
<keyword evidence="2" id="KW-0732">Signal</keyword>
<dbReference type="EMBL" id="CADEPI010000136">
    <property type="protein sequence ID" value="CAB3376894.1"/>
    <property type="molecule type" value="Genomic_DNA"/>
</dbReference>
<evidence type="ECO:0000256" key="2">
    <source>
        <dbReference type="SAM" id="SignalP"/>
    </source>
</evidence>
<dbReference type="SUPFAM" id="SSF52540">
    <property type="entry name" value="P-loop containing nucleoside triphosphate hydrolases"/>
    <property type="match status" value="1"/>
</dbReference>
<sequence>MKLVLLVVACAVLLPENRAWEWSDITILSEWCYDSWIPVNESKFKQSLRENVFGQPLVEETLKTVFVHLRPGHEPRKALVLAFQGWPGVGKNLVTNLLAKSVYARGTDSSFFKLYNSRIDFPLENKAEEYKKRLQQEVKERLAKCPRSLFVFDEIDMMPPKVIDGIKPYFDYQEKVDGVDPRKAVYIFLSNKGGSRIAEIAYELWEKNVPRDNFKLSDFKEALQSSAFNEKGGLQHSDSISSFLVSFHVPFLPLQKEHVAQCIDAELRRRGVVDPDDTIASAALQEVVFTKRDTFTAGLFASGGCKTIDSIVSTAVVAFAHDEL</sequence>
<dbReference type="GO" id="GO:0016887">
    <property type="term" value="F:ATP hydrolysis activity"/>
    <property type="evidence" value="ECO:0007669"/>
    <property type="project" value="InterPro"/>
</dbReference>
<feature type="signal peptide" evidence="2">
    <location>
        <begin position="1"/>
        <end position="19"/>
    </location>
</feature>
<proteinExistence type="inferred from homology"/>
<dbReference type="Gene3D" id="3.40.50.300">
    <property type="entry name" value="P-loop containing nucleotide triphosphate hydrolases"/>
    <property type="match status" value="1"/>
</dbReference>
<gene>
    <name evidence="3" type="ORF">CLODIP_2_CD03132</name>
</gene>
<name>A0A8S1D7J7_9INSE</name>
<organism evidence="3 4">
    <name type="scientific">Cloeon dipterum</name>
    <dbReference type="NCBI Taxonomy" id="197152"/>
    <lineage>
        <taxon>Eukaryota</taxon>
        <taxon>Metazoa</taxon>
        <taxon>Ecdysozoa</taxon>
        <taxon>Arthropoda</taxon>
        <taxon>Hexapoda</taxon>
        <taxon>Insecta</taxon>
        <taxon>Pterygota</taxon>
        <taxon>Palaeoptera</taxon>
        <taxon>Ephemeroptera</taxon>
        <taxon>Pisciforma</taxon>
        <taxon>Baetidae</taxon>
        <taxon>Cloeon</taxon>
    </lineage>
</organism>
<dbReference type="GO" id="GO:0005737">
    <property type="term" value="C:cytoplasm"/>
    <property type="evidence" value="ECO:0007669"/>
    <property type="project" value="UniProtKB-ARBA"/>
</dbReference>
<dbReference type="GO" id="GO:0012505">
    <property type="term" value="C:endomembrane system"/>
    <property type="evidence" value="ECO:0007669"/>
    <property type="project" value="UniProtKB-ARBA"/>
</dbReference>
<dbReference type="Proteomes" id="UP000494165">
    <property type="component" value="Unassembled WGS sequence"/>
</dbReference>
<dbReference type="PANTHER" id="PTHR10760">
    <property type="entry name" value="TORSIN"/>
    <property type="match status" value="1"/>
</dbReference>
<evidence type="ECO:0000256" key="1">
    <source>
        <dbReference type="ARBA" id="ARBA00006235"/>
    </source>
</evidence>
<dbReference type="InterPro" id="IPR027417">
    <property type="entry name" value="P-loop_NTPase"/>
</dbReference>
<feature type="chain" id="PRO_5035790650" description="AAA+ ATPase domain-containing protein" evidence="2">
    <location>
        <begin position="20"/>
        <end position="324"/>
    </location>
</feature>
<keyword evidence="4" id="KW-1185">Reference proteome</keyword>
<reference evidence="3 4" key="1">
    <citation type="submission" date="2020-04" db="EMBL/GenBank/DDBJ databases">
        <authorList>
            <person name="Alioto T."/>
            <person name="Alioto T."/>
            <person name="Gomez Garrido J."/>
        </authorList>
    </citation>
    <scope>NUCLEOTIDE SEQUENCE [LARGE SCALE GENOMIC DNA]</scope>
</reference>
<dbReference type="GO" id="GO:0005524">
    <property type="term" value="F:ATP binding"/>
    <property type="evidence" value="ECO:0007669"/>
    <property type="project" value="InterPro"/>
</dbReference>
<protein>
    <recommendedName>
        <fullName evidence="5">AAA+ ATPase domain-containing protein</fullName>
    </recommendedName>
</protein>
<evidence type="ECO:0008006" key="5">
    <source>
        <dbReference type="Google" id="ProtNLM"/>
    </source>
</evidence>
<dbReference type="OrthoDB" id="19623at2759"/>
<dbReference type="GO" id="GO:0071218">
    <property type="term" value="P:cellular response to misfolded protein"/>
    <property type="evidence" value="ECO:0007669"/>
    <property type="project" value="TreeGrafter"/>
</dbReference>
<dbReference type="InterPro" id="IPR010448">
    <property type="entry name" value="Torsin"/>
</dbReference>
<accession>A0A8S1D7J7</accession>
<evidence type="ECO:0000313" key="4">
    <source>
        <dbReference type="Proteomes" id="UP000494165"/>
    </source>
</evidence>